<name>A0A645DX87_9ZZZZ</name>
<accession>A0A645DX87</accession>
<gene>
    <name evidence="2" type="ORF">SDC9_141287</name>
</gene>
<protein>
    <submittedName>
        <fullName evidence="2">Uncharacterized protein</fullName>
    </submittedName>
</protein>
<organism evidence="2">
    <name type="scientific">bioreactor metagenome</name>
    <dbReference type="NCBI Taxonomy" id="1076179"/>
    <lineage>
        <taxon>unclassified sequences</taxon>
        <taxon>metagenomes</taxon>
        <taxon>ecological metagenomes</taxon>
    </lineage>
</organism>
<sequence length="218" mass="24788">MNSARDYEQLLQNIAFNLFNALNYSSLIDVLKTGHYNISMGENDVQNLICMENAAPKPRLIRSAGALYVVLLLLAIGSIAAANALEEHLRIPREYSQIALYALLLGAGLYIYRFRLTSFRYTLTDRYFSIDRLTGRSEKAEERLLLSDITYIGVFTPDEGFGIRWGAIRNRSILPVKKSTAIRYRENGEERNLLISPGEEMLEKLTAQWENAVQTDTE</sequence>
<dbReference type="EMBL" id="VSSQ01040826">
    <property type="protein sequence ID" value="MPM94144.1"/>
    <property type="molecule type" value="Genomic_DNA"/>
</dbReference>
<reference evidence="2" key="1">
    <citation type="submission" date="2019-08" db="EMBL/GenBank/DDBJ databases">
        <authorList>
            <person name="Kucharzyk K."/>
            <person name="Murdoch R.W."/>
            <person name="Higgins S."/>
            <person name="Loffler F."/>
        </authorList>
    </citation>
    <scope>NUCLEOTIDE SEQUENCE</scope>
</reference>
<keyword evidence="1" id="KW-1133">Transmembrane helix</keyword>
<comment type="caution">
    <text evidence="2">The sequence shown here is derived from an EMBL/GenBank/DDBJ whole genome shotgun (WGS) entry which is preliminary data.</text>
</comment>
<evidence type="ECO:0000256" key="1">
    <source>
        <dbReference type="SAM" id="Phobius"/>
    </source>
</evidence>
<feature type="transmembrane region" description="Helical" evidence="1">
    <location>
        <begin position="65"/>
        <end position="83"/>
    </location>
</feature>
<keyword evidence="1" id="KW-0812">Transmembrane</keyword>
<feature type="transmembrane region" description="Helical" evidence="1">
    <location>
        <begin position="95"/>
        <end position="112"/>
    </location>
</feature>
<keyword evidence="1" id="KW-0472">Membrane</keyword>
<dbReference type="AlphaFoldDB" id="A0A645DX87"/>
<proteinExistence type="predicted"/>
<evidence type="ECO:0000313" key="2">
    <source>
        <dbReference type="EMBL" id="MPM94144.1"/>
    </source>
</evidence>